<accession>A0A1E4S1S7</accession>
<accession>A0A0H5CJ85</accession>
<keyword evidence="4" id="KW-1185">Reference proteome</keyword>
<reference evidence="2 4" key="3">
    <citation type="journal article" date="2016" name="Proc. Natl. Acad. Sci. U.S.A.">
        <title>Comparative genomics of biotechnologically important yeasts.</title>
        <authorList>
            <person name="Riley R."/>
            <person name="Haridas S."/>
            <person name="Wolfe K.H."/>
            <person name="Lopes M.R."/>
            <person name="Hittinger C.T."/>
            <person name="Goeker M."/>
            <person name="Salamov A.A."/>
            <person name="Wisecaver J.H."/>
            <person name="Long T.M."/>
            <person name="Calvey C.H."/>
            <person name="Aerts A.L."/>
            <person name="Barry K.W."/>
            <person name="Choi C."/>
            <person name="Clum A."/>
            <person name="Coughlan A.Y."/>
            <person name="Deshpande S."/>
            <person name="Douglass A.P."/>
            <person name="Hanson S.J."/>
            <person name="Klenk H.-P."/>
            <person name="LaButti K.M."/>
            <person name="Lapidus A."/>
            <person name="Lindquist E.A."/>
            <person name="Lipzen A.M."/>
            <person name="Meier-Kolthoff J.P."/>
            <person name="Ohm R.A."/>
            <person name="Otillar R.P."/>
            <person name="Pangilinan J.L."/>
            <person name="Peng Y."/>
            <person name="Rokas A."/>
            <person name="Rosa C.A."/>
            <person name="Scheuner C."/>
            <person name="Sibirny A.A."/>
            <person name="Slot J.C."/>
            <person name="Stielow J.B."/>
            <person name="Sun H."/>
            <person name="Kurtzman C.P."/>
            <person name="Blackwell M."/>
            <person name="Grigoriev I.V."/>
            <person name="Jeffries T.W."/>
        </authorList>
    </citation>
    <scope>NUCLEOTIDE SEQUENCE [LARGE SCALE GENOMIC DNA]</scope>
    <source>
        <strain evidence="4">ATCC 18201 / CBS 1600 / BCRC 20928 / JCM 3617 / NBRC 0987 / NRRL Y-1542</strain>
        <strain evidence="2">NRRL Y-1542</strain>
    </source>
</reference>
<dbReference type="OMA" id="GKSLNCW"/>
<sequence>MGSTASKPTETKVFTPKANVELGSSLINELEKSPETDYTRSQYTEKTFQAELGKKLDQLTKESQEKFDKELKSAVLTKDTDKDKSLSSKDIATRLEKFQESLSKRQSKIFKVTDEVAKAKDDVAQCLLTNKKQPLNCWDEVAKFEQLVAQIN</sequence>
<dbReference type="AlphaFoldDB" id="A0A0H5CJ85"/>
<organism evidence="1 3">
    <name type="scientific">Cyberlindnera jadinii (strain ATCC 18201 / CBS 1600 / BCRC 20928 / JCM 3617 / NBRC 0987 / NRRL Y-1542)</name>
    <name type="common">Torula yeast</name>
    <name type="synonym">Candida utilis</name>
    <dbReference type="NCBI Taxonomy" id="983966"/>
    <lineage>
        <taxon>Eukaryota</taxon>
        <taxon>Fungi</taxon>
        <taxon>Dikarya</taxon>
        <taxon>Ascomycota</taxon>
        <taxon>Saccharomycotina</taxon>
        <taxon>Saccharomycetes</taxon>
        <taxon>Phaffomycetales</taxon>
        <taxon>Phaffomycetaceae</taxon>
        <taxon>Cyberlindnera</taxon>
    </lineage>
</organism>
<reference evidence="3" key="2">
    <citation type="journal article" date="2015" name="J. Biotechnol.">
        <title>The structure of the Cyberlindnera jadinii genome and its relation to Candida utilis analyzed by the occurrence of single nucleotide polymorphisms.</title>
        <authorList>
            <person name="Rupp O."/>
            <person name="Brinkrolf K."/>
            <person name="Buerth C."/>
            <person name="Kunigo M."/>
            <person name="Schneider J."/>
            <person name="Jaenicke S."/>
            <person name="Goesmann A."/>
            <person name="Puehler A."/>
            <person name="Jaeger K.-E."/>
            <person name="Ernst J.F."/>
        </authorList>
    </citation>
    <scope>NUCLEOTIDE SEQUENCE [LARGE SCALE GENOMIC DNA]</scope>
    <source>
        <strain evidence="3">ATCC 18201 / CBS 1600 / BCRC 20928 / JCM 3617 / NBRC 0987 / NRRL Y-1542</strain>
    </source>
</reference>
<dbReference type="EMBL" id="CDQK01000006">
    <property type="protein sequence ID" value="CEP24599.1"/>
    <property type="molecule type" value="Genomic_DNA"/>
</dbReference>
<evidence type="ECO:0000313" key="4">
    <source>
        <dbReference type="Proteomes" id="UP000094389"/>
    </source>
</evidence>
<protein>
    <submittedName>
        <fullName evidence="2">DUF1690-domain-containing protein</fullName>
    </submittedName>
</protein>
<evidence type="ECO:0000313" key="1">
    <source>
        <dbReference type="EMBL" id="CEP24599.1"/>
    </source>
</evidence>
<gene>
    <name evidence="1" type="ORF">BN1211_5469</name>
    <name evidence="2" type="ORF">CYBJADRAFT_173426</name>
</gene>
<evidence type="ECO:0000313" key="3">
    <source>
        <dbReference type="Proteomes" id="UP000038830"/>
    </source>
</evidence>
<dbReference type="Proteomes" id="UP000094389">
    <property type="component" value="Unassembled WGS sequence"/>
</dbReference>
<dbReference type="Pfam" id="PF07956">
    <property type="entry name" value="DUF1690"/>
    <property type="match status" value="1"/>
</dbReference>
<reference evidence="1" key="1">
    <citation type="submission" date="2014-12" db="EMBL/GenBank/DDBJ databases">
        <authorList>
            <person name="Jaenicke S."/>
        </authorList>
    </citation>
    <scope>NUCLEOTIDE SEQUENCE [LARGE SCALE GENOMIC DNA]</scope>
    <source>
        <strain evidence="1">CBS1600</strain>
    </source>
</reference>
<dbReference type="OrthoDB" id="5544375at2759"/>
<dbReference type="InterPro" id="IPR018247">
    <property type="entry name" value="EF_Hand_1_Ca_BS"/>
</dbReference>
<dbReference type="InterPro" id="IPR012471">
    <property type="entry name" value="DUF1690"/>
</dbReference>
<dbReference type="EMBL" id="KV453931">
    <property type="protein sequence ID" value="ODV73431.1"/>
    <property type="molecule type" value="Genomic_DNA"/>
</dbReference>
<proteinExistence type="predicted"/>
<dbReference type="Proteomes" id="UP000038830">
    <property type="component" value="Unassembled WGS sequence"/>
</dbReference>
<name>A0A0H5CJ85_CYBJN</name>
<dbReference type="PROSITE" id="PS00018">
    <property type="entry name" value="EF_HAND_1"/>
    <property type="match status" value="1"/>
</dbReference>
<evidence type="ECO:0000313" key="2">
    <source>
        <dbReference type="EMBL" id="ODV73431.1"/>
    </source>
</evidence>